<proteinExistence type="inferred from homology"/>
<dbReference type="PRINTS" id="PR00685">
    <property type="entry name" value="TIFACTORIIB"/>
</dbReference>
<dbReference type="GeneID" id="70185715"/>
<dbReference type="AlphaFoldDB" id="A0A9P8YFQ0"/>
<keyword evidence="7" id="KW-0479">Metal-binding</keyword>
<comment type="similarity">
    <text evidence="1">Belongs to the TFIIB family.</text>
</comment>
<protein>
    <recommendedName>
        <fullName evidence="2">Transcription initiation factor IIB</fullName>
    </recommendedName>
    <alternativeName>
        <fullName evidence="6">General transcription factor TFIIB</fullName>
    </alternativeName>
</protein>
<dbReference type="InterPro" id="IPR023486">
    <property type="entry name" value="TFIIB_CS"/>
</dbReference>
<dbReference type="PANTHER" id="PTHR11618:SF13">
    <property type="entry name" value="TRANSCRIPTION INITIATION FACTOR IIB"/>
    <property type="match status" value="1"/>
</dbReference>
<name>A0A9P8YFQ0_9PEZI</name>
<gene>
    <name evidence="10" type="ORF">B0I36DRAFT_343526</name>
</gene>
<dbReference type="EMBL" id="JAGTJQ010000001">
    <property type="protein sequence ID" value="KAH7039666.1"/>
    <property type="molecule type" value="Genomic_DNA"/>
</dbReference>
<dbReference type="PROSITE" id="PS00782">
    <property type="entry name" value="TFIIB"/>
    <property type="match status" value="1"/>
</dbReference>
<feature type="region of interest" description="Disordered" evidence="8">
    <location>
        <begin position="138"/>
        <end position="160"/>
    </location>
</feature>
<evidence type="ECO:0000256" key="1">
    <source>
        <dbReference type="ARBA" id="ARBA00010857"/>
    </source>
</evidence>
<keyword evidence="5" id="KW-0804">Transcription</keyword>
<dbReference type="CDD" id="cd20551">
    <property type="entry name" value="CYCLIN_TFIIB_rpt1"/>
    <property type="match status" value="1"/>
</dbReference>
<dbReference type="GO" id="GO:0016251">
    <property type="term" value="F:RNA polymerase II general transcription initiation factor activity"/>
    <property type="evidence" value="ECO:0007669"/>
    <property type="project" value="TreeGrafter"/>
</dbReference>
<dbReference type="Proteomes" id="UP000756346">
    <property type="component" value="Unassembled WGS sequence"/>
</dbReference>
<dbReference type="PANTHER" id="PTHR11618">
    <property type="entry name" value="TRANSCRIPTION INITIATION FACTOR IIB-RELATED"/>
    <property type="match status" value="1"/>
</dbReference>
<comment type="caution">
    <text evidence="10">The sequence shown here is derived from an EMBL/GenBank/DDBJ whole genome shotgun (WGS) entry which is preliminary data.</text>
</comment>
<feature type="region of interest" description="Disordered" evidence="8">
    <location>
        <begin position="81"/>
        <end position="107"/>
    </location>
</feature>
<keyword evidence="7" id="KW-0862">Zinc</keyword>
<feature type="region of interest" description="Disordered" evidence="8">
    <location>
        <begin position="191"/>
        <end position="224"/>
    </location>
</feature>
<evidence type="ECO:0000256" key="6">
    <source>
        <dbReference type="ARBA" id="ARBA00031706"/>
    </source>
</evidence>
<evidence type="ECO:0000256" key="3">
    <source>
        <dbReference type="ARBA" id="ARBA00022737"/>
    </source>
</evidence>
<dbReference type="FunFam" id="2.20.25.10:FF:000036">
    <property type="entry name" value="Transcription initiation factor IIB"/>
    <property type="match status" value="1"/>
</dbReference>
<evidence type="ECO:0000313" key="11">
    <source>
        <dbReference type="Proteomes" id="UP000756346"/>
    </source>
</evidence>
<dbReference type="InterPro" id="IPR000812">
    <property type="entry name" value="TFIIB"/>
</dbReference>
<keyword evidence="11" id="KW-1185">Reference proteome</keyword>
<dbReference type="FunFam" id="1.10.472.10:FF:000141">
    <property type="entry name" value="Transcription initiation factor IIB"/>
    <property type="match status" value="1"/>
</dbReference>
<organism evidence="10 11">
    <name type="scientific">Microdochium trichocladiopsis</name>
    <dbReference type="NCBI Taxonomy" id="1682393"/>
    <lineage>
        <taxon>Eukaryota</taxon>
        <taxon>Fungi</taxon>
        <taxon>Dikarya</taxon>
        <taxon>Ascomycota</taxon>
        <taxon>Pezizomycotina</taxon>
        <taxon>Sordariomycetes</taxon>
        <taxon>Xylariomycetidae</taxon>
        <taxon>Xylariales</taxon>
        <taxon>Microdochiaceae</taxon>
        <taxon>Microdochium</taxon>
    </lineage>
</organism>
<dbReference type="InterPro" id="IPR013763">
    <property type="entry name" value="Cyclin-like_dom"/>
</dbReference>
<dbReference type="GO" id="GO:0008270">
    <property type="term" value="F:zinc ion binding"/>
    <property type="evidence" value="ECO:0007669"/>
    <property type="project" value="UniProtKB-KW"/>
</dbReference>
<dbReference type="Gene3D" id="2.20.25.10">
    <property type="match status" value="1"/>
</dbReference>
<dbReference type="Pfam" id="PF00382">
    <property type="entry name" value="TFIIB"/>
    <property type="match status" value="2"/>
</dbReference>
<feature type="compositionally biased region" description="Low complexity" evidence="8">
    <location>
        <begin position="191"/>
        <end position="205"/>
    </location>
</feature>
<dbReference type="InterPro" id="IPR013150">
    <property type="entry name" value="TFIIB_cyclin"/>
</dbReference>
<dbReference type="Gene3D" id="1.10.472.10">
    <property type="entry name" value="Cyclin-like"/>
    <property type="match status" value="2"/>
</dbReference>
<reference evidence="10" key="1">
    <citation type="journal article" date="2021" name="Nat. Commun.">
        <title>Genetic determinants of endophytism in the Arabidopsis root mycobiome.</title>
        <authorList>
            <person name="Mesny F."/>
            <person name="Miyauchi S."/>
            <person name="Thiergart T."/>
            <person name="Pickel B."/>
            <person name="Atanasova L."/>
            <person name="Karlsson M."/>
            <person name="Huettel B."/>
            <person name="Barry K.W."/>
            <person name="Haridas S."/>
            <person name="Chen C."/>
            <person name="Bauer D."/>
            <person name="Andreopoulos W."/>
            <person name="Pangilinan J."/>
            <person name="LaButti K."/>
            <person name="Riley R."/>
            <person name="Lipzen A."/>
            <person name="Clum A."/>
            <person name="Drula E."/>
            <person name="Henrissat B."/>
            <person name="Kohler A."/>
            <person name="Grigoriev I.V."/>
            <person name="Martin F.M."/>
            <person name="Hacquard S."/>
        </authorList>
    </citation>
    <scope>NUCLEOTIDE SEQUENCE</scope>
    <source>
        <strain evidence="10">MPI-CAGE-CH-0230</strain>
    </source>
</reference>
<dbReference type="SMART" id="SM00385">
    <property type="entry name" value="CYCLIN"/>
    <property type="match status" value="2"/>
</dbReference>
<evidence type="ECO:0000256" key="5">
    <source>
        <dbReference type="ARBA" id="ARBA00023163"/>
    </source>
</evidence>
<dbReference type="GO" id="GO:0097550">
    <property type="term" value="C:transcription preinitiation complex"/>
    <property type="evidence" value="ECO:0007669"/>
    <property type="project" value="TreeGrafter"/>
</dbReference>
<dbReference type="SUPFAM" id="SSF57783">
    <property type="entry name" value="Zinc beta-ribbon"/>
    <property type="match status" value="1"/>
</dbReference>
<feature type="domain" description="TFIIB-type" evidence="9">
    <location>
        <begin position="401"/>
        <end position="435"/>
    </location>
</feature>
<evidence type="ECO:0000259" key="9">
    <source>
        <dbReference type="PROSITE" id="PS51134"/>
    </source>
</evidence>
<dbReference type="GO" id="GO:0070897">
    <property type="term" value="P:transcription preinitiation complex assembly"/>
    <property type="evidence" value="ECO:0007669"/>
    <property type="project" value="InterPro"/>
</dbReference>
<dbReference type="OrthoDB" id="25790at2759"/>
<evidence type="ECO:0000313" key="10">
    <source>
        <dbReference type="EMBL" id="KAH7039666.1"/>
    </source>
</evidence>
<dbReference type="PROSITE" id="PS51134">
    <property type="entry name" value="ZF_TFIIB"/>
    <property type="match status" value="1"/>
</dbReference>
<accession>A0A9P8YFQ0</accession>
<dbReference type="GO" id="GO:0005634">
    <property type="term" value="C:nucleus"/>
    <property type="evidence" value="ECO:0007669"/>
    <property type="project" value="TreeGrafter"/>
</dbReference>
<dbReference type="RefSeq" id="XP_046017721.1">
    <property type="nucleotide sequence ID" value="XM_046156169.1"/>
</dbReference>
<dbReference type="InterPro" id="IPR036915">
    <property type="entry name" value="Cyclin-like_sf"/>
</dbReference>
<keyword evidence="3" id="KW-0677">Repeat</keyword>
<dbReference type="Pfam" id="PF08271">
    <property type="entry name" value="Zn_Ribbon_TF"/>
    <property type="match status" value="1"/>
</dbReference>
<dbReference type="GO" id="GO:0017025">
    <property type="term" value="F:TBP-class protein binding"/>
    <property type="evidence" value="ECO:0007669"/>
    <property type="project" value="InterPro"/>
</dbReference>
<evidence type="ECO:0000256" key="7">
    <source>
        <dbReference type="PROSITE-ProRule" id="PRU00469"/>
    </source>
</evidence>
<dbReference type="InterPro" id="IPR013137">
    <property type="entry name" value="Znf_TFIIB"/>
</dbReference>
<dbReference type="SUPFAM" id="SSF47954">
    <property type="entry name" value="Cyclin-like"/>
    <property type="match status" value="2"/>
</dbReference>
<keyword evidence="4" id="KW-0805">Transcription regulation</keyword>
<dbReference type="GO" id="GO:0006367">
    <property type="term" value="P:transcription initiation at RNA polymerase II promoter"/>
    <property type="evidence" value="ECO:0007669"/>
    <property type="project" value="TreeGrafter"/>
</dbReference>
<keyword evidence="7" id="KW-0863">Zinc-finger</keyword>
<feature type="region of interest" description="Disordered" evidence="8">
    <location>
        <begin position="1"/>
        <end position="37"/>
    </location>
</feature>
<evidence type="ECO:0000256" key="8">
    <source>
        <dbReference type="SAM" id="MobiDB-lite"/>
    </source>
</evidence>
<sequence>MADCTPHTHPVLDSRQPRGILRTPADPPASTLQGKKKTHPLLREREFAKMSKLTRAARRDTEEMERSIMIQKSLASRSSLVSTTCGSGAGDQGSIRSVPKTFSSSERSSLRNVDHLAITIEHHSLHSTGDFFAFENQQQQPDNRPRTAGSRGLGPVPPSPLSQVMVSPILDSIPVSPLVPASFASPLPQARRVSSSGSARPASKSVGSQEAAAVNTTGSRRASLPTRPKLHCGVLVQRIVDDGVFTINPTTLGSCVHFRVPTGYPAKPQRRVDESALETSLHSTRFCLEPRYSASTSSLLRQQSVRRSLPVPARSFVPSATTSRRCIRGFSELSLSPSQHHCRPHGLRTRSRHRRPFVDWYHSFSRALSAMATFPDDVLASMKPPGMADAGAEDSYKENLNTHMMCPDCREFPPNLIEEFSSGDMVCASCGLVLGDRIIDTRSEWRTFANDDQGNDDPSRVGDAMNPLLNGSQLETGIAFGEGMRSRELHRAQNRLQNDKATKGLLSAYREISQLCDAINISKTVQDSAKHIFKLTDDAKLFKGKPQDAVIAGCIFIACRQADVPRTFREIFALTKVSKKEIGRTFKALEKFLQSNQEANTSRSLLHSLKSDNTTSTSAPQLCARYCSGLNFNNPHLMEKISKQLAEKSSSVKDLAGRSPLSVAAACIYMTSHLMGEPRSSKDIATVAGVSDGTIKTAYRFLYQARERLVEASWKGADIDKLPTN</sequence>
<evidence type="ECO:0000256" key="2">
    <source>
        <dbReference type="ARBA" id="ARBA00013932"/>
    </source>
</evidence>
<evidence type="ECO:0000256" key="4">
    <source>
        <dbReference type="ARBA" id="ARBA00023015"/>
    </source>
</evidence>